<proteinExistence type="predicted"/>
<keyword evidence="2" id="KW-1185">Reference proteome</keyword>
<sequence length="65" mass="7270">MAESSGNVIISGKDLLGKLISGAESQQSSSSPERIQAENTVREMNKPLQYHDEPIEIQYSLYWKS</sequence>
<accession>H6QSY5</accession>
<dbReference type="GeneID" id="13540695"/>
<organism evidence="1 2">
    <name type="scientific">Puccinia graminis f. sp. tritici (strain CRL 75-36-700-3 / race SCCL)</name>
    <name type="common">Black stem rust fungus</name>
    <dbReference type="NCBI Taxonomy" id="418459"/>
    <lineage>
        <taxon>Eukaryota</taxon>
        <taxon>Fungi</taxon>
        <taxon>Dikarya</taxon>
        <taxon>Basidiomycota</taxon>
        <taxon>Pucciniomycotina</taxon>
        <taxon>Pucciniomycetes</taxon>
        <taxon>Pucciniales</taxon>
        <taxon>Pucciniaceae</taxon>
        <taxon>Puccinia</taxon>
    </lineage>
</organism>
<dbReference type="RefSeq" id="XP_003889370.1">
    <property type="nucleotide sequence ID" value="XM_003889321.1"/>
</dbReference>
<dbReference type="EMBL" id="DS178302">
    <property type="protein sequence ID" value="EHS63939.1"/>
    <property type="molecule type" value="Genomic_DNA"/>
</dbReference>
<evidence type="ECO:0000313" key="2">
    <source>
        <dbReference type="Proteomes" id="UP000008783"/>
    </source>
</evidence>
<dbReference type="HOGENOM" id="CLU_2850767_0_0_1"/>
<dbReference type="KEGG" id="pgr:PGTG_21956"/>
<dbReference type="VEuPathDB" id="FungiDB:PGTG_21956"/>
<name>H6QSY5_PUCGT</name>
<dbReference type="AlphaFoldDB" id="H6QSY5"/>
<dbReference type="InParanoid" id="H6QSY5"/>
<gene>
    <name evidence="1" type="ORF">PGTG_21956</name>
</gene>
<dbReference type="Proteomes" id="UP000008783">
    <property type="component" value="Unassembled WGS sequence"/>
</dbReference>
<protein>
    <submittedName>
        <fullName evidence="1">Uncharacterized protein</fullName>
    </submittedName>
</protein>
<reference evidence="2" key="1">
    <citation type="journal article" date="2011" name="Proc. Natl. Acad. Sci. U.S.A.">
        <title>Obligate biotrophy features unraveled by the genomic analysis of rust fungi.</title>
        <authorList>
            <person name="Duplessis S."/>
            <person name="Cuomo C.A."/>
            <person name="Lin Y.-C."/>
            <person name="Aerts A."/>
            <person name="Tisserant E."/>
            <person name="Veneault-Fourrey C."/>
            <person name="Joly D.L."/>
            <person name="Hacquard S."/>
            <person name="Amselem J."/>
            <person name="Cantarel B.L."/>
            <person name="Chiu R."/>
            <person name="Coutinho P.M."/>
            <person name="Feau N."/>
            <person name="Field M."/>
            <person name="Frey P."/>
            <person name="Gelhaye E."/>
            <person name="Goldberg J."/>
            <person name="Grabherr M.G."/>
            <person name="Kodira C.D."/>
            <person name="Kohler A."/>
            <person name="Kuees U."/>
            <person name="Lindquist E.A."/>
            <person name="Lucas S.M."/>
            <person name="Mago R."/>
            <person name="Mauceli E."/>
            <person name="Morin E."/>
            <person name="Murat C."/>
            <person name="Pangilinan J.L."/>
            <person name="Park R."/>
            <person name="Pearson M."/>
            <person name="Quesneville H."/>
            <person name="Rouhier N."/>
            <person name="Sakthikumar S."/>
            <person name="Salamov A.A."/>
            <person name="Schmutz J."/>
            <person name="Selles B."/>
            <person name="Shapiro H."/>
            <person name="Tanguay P."/>
            <person name="Tuskan G.A."/>
            <person name="Henrissat B."/>
            <person name="Van de Peer Y."/>
            <person name="Rouze P."/>
            <person name="Ellis J.G."/>
            <person name="Dodds P.N."/>
            <person name="Schein J.E."/>
            <person name="Zhong S."/>
            <person name="Hamelin R.C."/>
            <person name="Grigoriev I.V."/>
            <person name="Szabo L.J."/>
            <person name="Martin F."/>
        </authorList>
    </citation>
    <scope>NUCLEOTIDE SEQUENCE [LARGE SCALE GENOMIC DNA]</scope>
    <source>
        <strain evidence="2">CRL 75-36-700-3 / race SCCL</strain>
    </source>
</reference>
<evidence type="ECO:0000313" key="1">
    <source>
        <dbReference type="EMBL" id="EHS63939.1"/>
    </source>
</evidence>